<keyword evidence="2" id="KW-1185">Reference proteome</keyword>
<name>A0ACC3AMT8_9EURO</name>
<organism evidence="1 2">
    <name type="scientific">Aspergillus melleus</name>
    <dbReference type="NCBI Taxonomy" id="138277"/>
    <lineage>
        <taxon>Eukaryota</taxon>
        <taxon>Fungi</taxon>
        <taxon>Dikarya</taxon>
        <taxon>Ascomycota</taxon>
        <taxon>Pezizomycotina</taxon>
        <taxon>Eurotiomycetes</taxon>
        <taxon>Eurotiomycetidae</taxon>
        <taxon>Eurotiales</taxon>
        <taxon>Aspergillaceae</taxon>
        <taxon>Aspergillus</taxon>
        <taxon>Aspergillus subgen. Circumdati</taxon>
    </lineage>
</organism>
<evidence type="ECO:0000313" key="1">
    <source>
        <dbReference type="EMBL" id="KAK1138761.1"/>
    </source>
</evidence>
<comment type="caution">
    <text evidence="1">The sequence shown here is derived from an EMBL/GenBank/DDBJ whole genome shotgun (WGS) entry which is preliminary data.</text>
</comment>
<sequence>MILGPDNTHGARITSLDEFNACLDLFQRKEYHELDTARLYDAGRQEAFTCQAQWPERGLSIATKWYPIAPGMHRPEILEAKLEESLHGLGTDCLGIYYLHGPDRTTPYAETFQAFGREVQAARA</sequence>
<protein>
    <submittedName>
        <fullName evidence="1">Uncharacterized protein</fullName>
    </submittedName>
</protein>
<proteinExistence type="predicted"/>
<dbReference type="EMBL" id="JAOPJF010000131">
    <property type="protein sequence ID" value="KAK1138761.1"/>
    <property type="molecule type" value="Genomic_DNA"/>
</dbReference>
<dbReference type="Proteomes" id="UP001177260">
    <property type="component" value="Unassembled WGS sequence"/>
</dbReference>
<gene>
    <name evidence="1" type="ORF">N8T08_002026</name>
</gene>
<reference evidence="1 2" key="1">
    <citation type="journal article" date="2023" name="ACS Omega">
        <title>Identification of the Neoaspergillic Acid Biosynthesis Gene Cluster by Establishing an In Vitro CRISPR-Ribonucleoprotein Genetic System in Aspergillus melleus.</title>
        <authorList>
            <person name="Yuan B."/>
            <person name="Grau M.F."/>
            <person name="Murata R.M."/>
            <person name="Torok T."/>
            <person name="Venkateswaran K."/>
            <person name="Stajich J.E."/>
            <person name="Wang C.C.C."/>
        </authorList>
    </citation>
    <scope>NUCLEOTIDE SEQUENCE [LARGE SCALE GENOMIC DNA]</scope>
    <source>
        <strain evidence="1 2">IMV 1140</strain>
    </source>
</reference>
<evidence type="ECO:0000313" key="2">
    <source>
        <dbReference type="Proteomes" id="UP001177260"/>
    </source>
</evidence>
<accession>A0ACC3AMT8</accession>